<keyword evidence="11" id="KW-1053">Target membrane</keyword>
<feature type="repeat" description="ANK" evidence="12">
    <location>
        <begin position="133"/>
        <end position="169"/>
    </location>
</feature>
<comment type="subcellular location">
    <subcellularLocation>
        <location evidence="2">Secreted</location>
    </subcellularLocation>
    <subcellularLocation>
        <location evidence="1">Target cell membrane</location>
    </subcellularLocation>
</comment>
<keyword evidence="10 12" id="KW-0040">ANK repeat</keyword>
<evidence type="ECO:0000256" key="8">
    <source>
        <dbReference type="ARBA" id="ARBA00022737"/>
    </source>
</evidence>
<evidence type="ECO:0000256" key="10">
    <source>
        <dbReference type="ARBA" id="ARBA00023043"/>
    </source>
</evidence>
<dbReference type="GO" id="GO:0005576">
    <property type="term" value="C:extracellular region"/>
    <property type="evidence" value="ECO:0007669"/>
    <property type="project" value="UniProtKB-SubCell"/>
</dbReference>
<keyword evidence="3" id="KW-0268">Exocytosis</keyword>
<dbReference type="PANTHER" id="PTHR24189:SF50">
    <property type="entry name" value="ANKYRIN REPEAT AND SOCS BOX PROTEIN 2"/>
    <property type="match status" value="1"/>
</dbReference>
<dbReference type="InterPro" id="IPR050745">
    <property type="entry name" value="Multifunctional_regulatory"/>
</dbReference>
<dbReference type="Pfam" id="PF13857">
    <property type="entry name" value="Ank_5"/>
    <property type="match status" value="1"/>
</dbReference>
<dbReference type="GO" id="GO:0090729">
    <property type="term" value="F:toxin activity"/>
    <property type="evidence" value="ECO:0007669"/>
    <property type="project" value="UniProtKB-KW"/>
</dbReference>
<keyword evidence="13" id="KW-1133">Transmembrane helix</keyword>
<dbReference type="Pfam" id="PF00023">
    <property type="entry name" value="Ank"/>
    <property type="match status" value="1"/>
</dbReference>
<evidence type="ECO:0000256" key="1">
    <source>
        <dbReference type="ARBA" id="ARBA00004175"/>
    </source>
</evidence>
<dbReference type="PANTHER" id="PTHR24189">
    <property type="entry name" value="MYOTROPHIN"/>
    <property type="match status" value="1"/>
</dbReference>
<feature type="repeat" description="ANK" evidence="12">
    <location>
        <begin position="239"/>
        <end position="271"/>
    </location>
</feature>
<dbReference type="PROSITE" id="PS50088">
    <property type="entry name" value="ANK_REPEAT"/>
    <property type="match status" value="6"/>
</dbReference>
<dbReference type="GO" id="GO:0044218">
    <property type="term" value="C:other organism cell membrane"/>
    <property type="evidence" value="ECO:0007669"/>
    <property type="project" value="UniProtKB-KW"/>
</dbReference>
<dbReference type="EMBL" id="BMAO01032504">
    <property type="protein sequence ID" value="GFQ82745.1"/>
    <property type="molecule type" value="Genomic_DNA"/>
</dbReference>
<organism evidence="14 15">
    <name type="scientific">Trichonephila clavata</name>
    <name type="common">Joro spider</name>
    <name type="synonym">Nephila clavata</name>
    <dbReference type="NCBI Taxonomy" id="2740835"/>
    <lineage>
        <taxon>Eukaryota</taxon>
        <taxon>Metazoa</taxon>
        <taxon>Ecdysozoa</taxon>
        <taxon>Arthropoda</taxon>
        <taxon>Chelicerata</taxon>
        <taxon>Arachnida</taxon>
        <taxon>Araneae</taxon>
        <taxon>Araneomorphae</taxon>
        <taxon>Entelegynae</taxon>
        <taxon>Araneoidea</taxon>
        <taxon>Nephilidae</taxon>
        <taxon>Trichonephila</taxon>
    </lineage>
</organism>
<protein>
    <submittedName>
        <fullName evidence="14">Ankyrin repeat-containing protein</fullName>
    </submittedName>
</protein>
<keyword evidence="8" id="KW-0677">Repeat</keyword>
<feature type="transmembrane region" description="Helical" evidence="13">
    <location>
        <begin position="484"/>
        <end position="503"/>
    </location>
</feature>
<dbReference type="SUPFAM" id="SSF48403">
    <property type="entry name" value="Ankyrin repeat"/>
    <property type="match status" value="2"/>
</dbReference>
<feature type="repeat" description="ANK" evidence="12">
    <location>
        <begin position="343"/>
        <end position="380"/>
    </location>
</feature>
<feature type="transmembrane region" description="Helical" evidence="13">
    <location>
        <begin position="510"/>
        <end position="532"/>
    </location>
</feature>
<evidence type="ECO:0000313" key="15">
    <source>
        <dbReference type="Proteomes" id="UP000887116"/>
    </source>
</evidence>
<feature type="repeat" description="ANK" evidence="12">
    <location>
        <begin position="310"/>
        <end position="342"/>
    </location>
</feature>
<keyword evidence="5" id="KW-1052">Target cell membrane</keyword>
<dbReference type="Proteomes" id="UP000887116">
    <property type="component" value="Unassembled WGS sequence"/>
</dbReference>
<evidence type="ECO:0000256" key="13">
    <source>
        <dbReference type="SAM" id="Phobius"/>
    </source>
</evidence>
<evidence type="ECO:0000313" key="14">
    <source>
        <dbReference type="EMBL" id="GFQ82745.1"/>
    </source>
</evidence>
<evidence type="ECO:0000256" key="9">
    <source>
        <dbReference type="ARBA" id="ARBA00023028"/>
    </source>
</evidence>
<dbReference type="GO" id="GO:0044231">
    <property type="term" value="C:host cell presynaptic membrane"/>
    <property type="evidence" value="ECO:0007669"/>
    <property type="project" value="UniProtKB-KW"/>
</dbReference>
<accession>A0A8X6KQ39</accession>
<keyword evidence="4" id="KW-0964">Secreted</keyword>
<evidence type="ECO:0000256" key="5">
    <source>
        <dbReference type="ARBA" id="ARBA00022537"/>
    </source>
</evidence>
<proteinExistence type="predicted"/>
<evidence type="ECO:0000256" key="2">
    <source>
        <dbReference type="ARBA" id="ARBA00004613"/>
    </source>
</evidence>
<evidence type="ECO:0000256" key="11">
    <source>
        <dbReference type="ARBA" id="ARBA00023298"/>
    </source>
</evidence>
<sequence>MNKEQALKILGITDSLSDHEITSKARKKLVDSKENSDVLKAQIEACKFLTSSKAEIFSDLVISAIDDDKLDFLKLLLETVKNDDEFKYLNTEGTGGSMPLNFALGYTSKRELRVQIIALLLEHGANPNTRGREGKSSLHCVINNSDDVFCHKVTELLLDKGADPNVKDSQGKTLLHCLLEDSIHDRVEIAKLLLKRGADPYIQNKCGESLLYKAYSGKRDDIVKLLLEHSDSSDIKSERVQSLLRKACSEGRDDIVKLLLEHGADPNMKDQEGKSLLRCVLKDQFLCDSKVRIVKLLLKHGADPNIKNEHGEFLLYKACSERRDSIVKLLLEHKANPNIKDQKGRTPLSFVFEDGYLRESGVGIVELLLEYGASPDVKDQKGRSLFYYIIDSYSDIDRYKVVELLLDKGVDPNIQDDRGRAPLHYLCKHDHHKGSVEIAKLLLRRGADPDLKDKDGKKPIDLVSSYSDVGKLFGTIDYNKATSLGAVALLTTAGSIALISGVADAYIGKVWCSTLAAVMATAALCCACYAVKTLFFSPGPLSEFTEAREEFLKSQKSPNPAGRA</sequence>
<keyword evidence="6" id="KW-0800">Toxin</keyword>
<evidence type="ECO:0000256" key="3">
    <source>
        <dbReference type="ARBA" id="ARBA00022483"/>
    </source>
</evidence>
<dbReference type="Pfam" id="PF12796">
    <property type="entry name" value="Ank_2"/>
    <property type="match status" value="2"/>
</dbReference>
<keyword evidence="13" id="KW-0472">Membrane</keyword>
<feature type="repeat" description="ANK" evidence="12">
    <location>
        <begin position="418"/>
        <end position="454"/>
    </location>
</feature>
<evidence type="ECO:0000256" key="7">
    <source>
        <dbReference type="ARBA" id="ARBA00022699"/>
    </source>
</evidence>
<name>A0A8X6KQ39_TRICU</name>
<dbReference type="InterPro" id="IPR002110">
    <property type="entry name" value="Ankyrin_rpt"/>
</dbReference>
<dbReference type="SMART" id="SM00248">
    <property type="entry name" value="ANK"/>
    <property type="match status" value="10"/>
</dbReference>
<dbReference type="InterPro" id="IPR036770">
    <property type="entry name" value="Ankyrin_rpt-contain_sf"/>
</dbReference>
<keyword evidence="7" id="KW-0528">Neurotoxin</keyword>
<evidence type="ECO:0000256" key="6">
    <source>
        <dbReference type="ARBA" id="ARBA00022656"/>
    </source>
</evidence>
<reference evidence="14" key="1">
    <citation type="submission" date="2020-07" db="EMBL/GenBank/DDBJ databases">
        <title>Multicomponent nature underlies the extraordinary mechanical properties of spider dragline silk.</title>
        <authorList>
            <person name="Kono N."/>
            <person name="Nakamura H."/>
            <person name="Mori M."/>
            <person name="Yoshida Y."/>
            <person name="Ohtoshi R."/>
            <person name="Malay A.D."/>
            <person name="Moran D.A.P."/>
            <person name="Tomita M."/>
            <person name="Numata K."/>
            <person name="Arakawa K."/>
        </authorList>
    </citation>
    <scope>NUCLEOTIDE SEQUENCE</scope>
</reference>
<dbReference type="AlphaFoldDB" id="A0A8X6KQ39"/>
<gene>
    <name evidence="14" type="primary">WCLE_011700</name>
    <name evidence="14" type="ORF">TNCT_725321</name>
</gene>
<feature type="repeat" description="ANK" evidence="12">
    <location>
        <begin position="170"/>
        <end position="205"/>
    </location>
</feature>
<evidence type="ECO:0000256" key="12">
    <source>
        <dbReference type="PROSITE-ProRule" id="PRU00023"/>
    </source>
</evidence>
<keyword evidence="9" id="KW-0638">Presynaptic neurotoxin</keyword>
<dbReference type="OrthoDB" id="9995210at2759"/>
<dbReference type="Gene3D" id="1.25.40.20">
    <property type="entry name" value="Ankyrin repeat-containing domain"/>
    <property type="match status" value="3"/>
</dbReference>
<comment type="caution">
    <text evidence="14">The sequence shown here is derived from an EMBL/GenBank/DDBJ whole genome shotgun (WGS) entry which is preliminary data.</text>
</comment>
<keyword evidence="13" id="KW-0812">Transmembrane</keyword>
<dbReference type="GO" id="GO:0006887">
    <property type="term" value="P:exocytosis"/>
    <property type="evidence" value="ECO:0007669"/>
    <property type="project" value="UniProtKB-KW"/>
</dbReference>
<keyword evidence="15" id="KW-1185">Reference proteome</keyword>
<evidence type="ECO:0000256" key="4">
    <source>
        <dbReference type="ARBA" id="ARBA00022525"/>
    </source>
</evidence>
<dbReference type="PROSITE" id="PS50297">
    <property type="entry name" value="ANK_REP_REGION"/>
    <property type="match status" value="4"/>
</dbReference>